<feature type="domain" description="MbtH-like" evidence="1">
    <location>
        <begin position="1"/>
        <end position="53"/>
    </location>
</feature>
<sequence>MPTDETEDATIYLAVVNAEEQYSIWPKDRPLPAGWNETGASGTRVEMLAWIRETWTDMRPLSLRKKMQESGAE</sequence>
<dbReference type="Pfam" id="PF03621">
    <property type="entry name" value="MbtH"/>
    <property type="match status" value="1"/>
</dbReference>
<protein>
    <submittedName>
        <fullName evidence="2">MbtH family protein</fullName>
    </submittedName>
</protein>
<dbReference type="EMBL" id="JAWJEJ010000001">
    <property type="protein sequence ID" value="MDV3456366.1"/>
    <property type="molecule type" value="Genomic_DNA"/>
</dbReference>
<evidence type="ECO:0000259" key="1">
    <source>
        <dbReference type="SMART" id="SM00923"/>
    </source>
</evidence>
<dbReference type="SUPFAM" id="SSF160582">
    <property type="entry name" value="MbtH-like"/>
    <property type="match status" value="1"/>
</dbReference>
<dbReference type="InterPro" id="IPR038020">
    <property type="entry name" value="MbtH-like_sf"/>
</dbReference>
<dbReference type="InterPro" id="IPR037407">
    <property type="entry name" value="MLP_fam"/>
</dbReference>
<dbReference type="PANTHER" id="PTHR38444">
    <property type="entry name" value="ENTEROBACTIN BIOSYNTHESIS PROTEIN YBDZ"/>
    <property type="match status" value="1"/>
</dbReference>
<evidence type="ECO:0000313" key="2">
    <source>
        <dbReference type="EMBL" id="MDV3456366.1"/>
    </source>
</evidence>
<dbReference type="InterPro" id="IPR005153">
    <property type="entry name" value="MbtH-like_dom"/>
</dbReference>
<dbReference type="SMART" id="SM00923">
    <property type="entry name" value="MbtH"/>
    <property type="match status" value="1"/>
</dbReference>
<dbReference type="Gene3D" id="3.90.820.10">
    <property type="entry name" value="Structural Genomics, Unknown Function 30-nov-00 1gh9 Mol_id"/>
    <property type="match status" value="1"/>
</dbReference>
<reference evidence="2 3" key="1">
    <citation type="submission" date="2023-10" db="EMBL/GenBank/DDBJ databases">
        <title>Sphingomonas sp. HF-S4 16S ribosomal RNA gene Genome sequencing and assembly.</title>
        <authorList>
            <person name="Lee H."/>
        </authorList>
    </citation>
    <scope>NUCLEOTIDE SEQUENCE [LARGE SCALE GENOMIC DNA]</scope>
    <source>
        <strain evidence="2 3">HF-S4</strain>
    </source>
</reference>
<proteinExistence type="predicted"/>
<keyword evidence="3" id="KW-1185">Reference proteome</keyword>
<dbReference type="RefSeq" id="WP_317225552.1">
    <property type="nucleotide sequence ID" value="NZ_JAWJEJ010000001.1"/>
</dbReference>
<dbReference type="PANTHER" id="PTHR38444:SF1">
    <property type="entry name" value="ENTEROBACTIN BIOSYNTHESIS PROTEIN YBDZ"/>
    <property type="match status" value="1"/>
</dbReference>
<comment type="caution">
    <text evidence="2">The sequence shown here is derived from an EMBL/GenBank/DDBJ whole genome shotgun (WGS) entry which is preliminary data.</text>
</comment>
<accession>A0ABU3Y4N7</accession>
<gene>
    <name evidence="2" type="ORF">RZN05_05175</name>
</gene>
<dbReference type="Proteomes" id="UP001273531">
    <property type="component" value="Unassembled WGS sequence"/>
</dbReference>
<name>A0ABU3Y4N7_9SPHN</name>
<organism evidence="2 3">
    <name type="scientific">Sphingomonas agrestis</name>
    <dbReference type="NCBI Taxonomy" id="3080540"/>
    <lineage>
        <taxon>Bacteria</taxon>
        <taxon>Pseudomonadati</taxon>
        <taxon>Pseudomonadota</taxon>
        <taxon>Alphaproteobacteria</taxon>
        <taxon>Sphingomonadales</taxon>
        <taxon>Sphingomonadaceae</taxon>
        <taxon>Sphingomonas</taxon>
    </lineage>
</organism>
<evidence type="ECO:0000313" key="3">
    <source>
        <dbReference type="Proteomes" id="UP001273531"/>
    </source>
</evidence>